<feature type="compositionally biased region" description="Low complexity" evidence="1">
    <location>
        <begin position="61"/>
        <end position="75"/>
    </location>
</feature>
<feature type="region of interest" description="Disordered" evidence="1">
    <location>
        <begin position="238"/>
        <end position="265"/>
    </location>
</feature>
<feature type="compositionally biased region" description="Low complexity" evidence="1">
    <location>
        <begin position="251"/>
        <end position="265"/>
    </location>
</feature>
<proteinExistence type="predicted"/>
<dbReference type="EMBL" id="BAAAZW010000004">
    <property type="protein sequence ID" value="GAA3958183.1"/>
    <property type="molecule type" value="Genomic_DNA"/>
</dbReference>
<gene>
    <name evidence="2" type="ORF">GCM10022231_17010</name>
</gene>
<sequence length="265" mass="27322">MQGYGFPRQRPTTGPTAPAVRRGALAAVTALAVLTTSACGLLESQNGPAAIVIPSTNALITESPPSSLPPTSTTSKARSSYTAPAEDSYKRAVSSAPRVGVSSFHIGATTQTGERMNDVSGVHFSTPDRNVRCSTGNNGSGALVCAGEQIRGPRTARSNTPEGCDWKADLAVLNSEGIATGGCANLYPVLYRSHILEYGTTIVTGSFSCLSDVTGLFCLDSASDAGFAISREGYQEIHSDDRAPSEILGGSESTRSSSSAAVPSR</sequence>
<reference evidence="3" key="1">
    <citation type="journal article" date="2019" name="Int. J. Syst. Evol. Microbiol.">
        <title>The Global Catalogue of Microorganisms (GCM) 10K type strain sequencing project: providing services to taxonomists for standard genome sequencing and annotation.</title>
        <authorList>
            <consortium name="The Broad Institute Genomics Platform"/>
            <consortium name="The Broad Institute Genome Sequencing Center for Infectious Disease"/>
            <person name="Wu L."/>
            <person name="Ma J."/>
        </authorList>
    </citation>
    <scope>NUCLEOTIDE SEQUENCE [LARGE SCALE GENOMIC DNA]</scope>
    <source>
        <strain evidence="3">JCM 16923</strain>
    </source>
</reference>
<evidence type="ECO:0000256" key="1">
    <source>
        <dbReference type="SAM" id="MobiDB-lite"/>
    </source>
</evidence>
<dbReference type="Proteomes" id="UP001418444">
    <property type="component" value="Unassembled WGS sequence"/>
</dbReference>
<keyword evidence="3" id="KW-1185">Reference proteome</keyword>
<feature type="region of interest" description="Disordered" evidence="1">
    <location>
        <begin position="59"/>
        <end position="85"/>
    </location>
</feature>
<protein>
    <submittedName>
        <fullName evidence="2">Uncharacterized protein</fullName>
    </submittedName>
</protein>
<evidence type="ECO:0000313" key="2">
    <source>
        <dbReference type="EMBL" id="GAA3958183.1"/>
    </source>
</evidence>
<accession>A0ABP7P1K2</accession>
<comment type="caution">
    <text evidence="2">The sequence shown here is derived from an EMBL/GenBank/DDBJ whole genome shotgun (WGS) entry which is preliminary data.</text>
</comment>
<name>A0ABP7P1K2_9ACTN</name>
<organism evidence="2 3">
    <name type="scientific">Gordonia caeni</name>
    <dbReference type="NCBI Taxonomy" id="1007097"/>
    <lineage>
        <taxon>Bacteria</taxon>
        <taxon>Bacillati</taxon>
        <taxon>Actinomycetota</taxon>
        <taxon>Actinomycetes</taxon>
        <taxon>Mycobacteriales</taxon>
        <taxon>Gordoniaceae</taxon>
        <taxon>Gordonia</taxon>
    </lineage>
</organism>
<evidence type="ECO:0000313" key="3">
    <source>
        <dbReference type="Proteomes" id="UP001418444"/>
    </source>
</evidence>